<protein>
    <submittedName>
        <fullName evidence="3">Uncharacterized protein</fullName>
    </submittedName>
</protein>
<accession>S4XQI1</accession>
<feature type="transmembrane region" description="Helical" evidence="2">
    <location>
        <begin position="33"/>
        <end position="52"/>
    </location>
</feature>
<evidence type="ECO:0000313" key="4">
    <source>
        <dbReference type="Proteomes" id="UP000014803"/>
    </source>
</evidence>
<dbReference type="AlphaFoldDB" id="S4XQI1"/>
<proteinExistence type="predicted"/>
<dbReference type="KEGG" id="scu:SCE1572_09195"/>
<keyword evidence="2" id="KW-1133">Transmembrane helix</keyword>
<feature type="transmembrane region" description="Helical" evidence="2">
    <location>
        <begin position="58"/>
        <end position="80"/>
    </location>
</feature>
<feature type="region of interest" description="Disordered" evidence="1">
    <location>
        <begin position="85"/>
        <end position="135"/>
    </location>
</feature>
<evidence type="ECO:0000256" key="1">
    <source>
        <dbReference type="SAM" id="MobiDB-lite"/>
    </source>
</evidence>
<keyword evidence="2" id="KW-0472">Membrane</keyword>
<evidence type="ECO:0000256" key="2">
    <source>
        <dbReference type="SAM" id="Phobius"/>
    </source>
</evidence>
<evidence type="ECO:0000313" key="3">
    <source>
        <dbReference type="EMBL" id="AGP34671.1"/>
    </source>
</evidence>
<organism evidence="3 4">
    <name type="scientific">Sorangium cellulosum So0157-2</name>
    <dbReference type="NCBI Taxonomy" id="1254432"/>
    <lineage>
        <taxon>Bacteria</taxon>
        <taxon>Pseudomonadati</taxon>
        <taxon>Myxococcota</taxon>
        <taxon>Polyangia</taxon>
        <taxon>Polyangiales</taxon>
        <taxon>Polyangiaceae</taxon>
        <taxon>Sorangium</taxon>
    </lineage>
</organism>
<name>S4XQI1_SORCE</name>
<dbReference type="STRING" id="1254432.SCE1572_09195"/>
<keyword evidence="2" id="KW-0812">Transmembrane</keyword>
<dbReference type="EMBL" id="CP003969">
    <property type="protein sequence ID" value="AGP34671.1"/>
    <property type="molecule type" value="Genomic_DNA"/>
</dbReference>
<reference evidence="3 4" key="1">
    <citation type="journal article" date="2013" name="Sci. Rep.">
        <title>Extraordinary expansion of a Sorangium cellulosum genome from an alkaline milieu.</title>
        <authorList>
            <person name="Han K."/>
            <person name="Li Z.F."/>
            <person name="Peng R."/>
            <person name="Zhu L.P."/>
            <person name="Zhou T."/>
            <person name="Wang L.G."/>
            <person name="Li S.G."/>
            <person name="Zhang X.B."/>
            <person name="Hu W."/>
            <person name="Wu Z.H."/>
            <person name="Qin N."/>
            <person name="Li Y.Z."/>
        </authorList>
    </citation>
    <scope>NUCLEOTIDE SEQUENCE [LARGE SCALE GENOMIC DNA]</scope>
    <source>
        <strain evidence="3 4">So0157-2</strain>
    </source>
</reference>
<feature type="compositionally biased region" description="Basic residues" evidence="1">
    <location>
        <begin position="88"/>
        <end position="100"/>
    </location>
</feature>
<dbReference type="RefSeq" id="WP_020733823.1">
    <property type="nucleotide sequence ID" value="NC_021658.1"/>
</dbReference>
<dbReference type="HOGENOM" id="CLU_1884433_0_0_7"/>
<dbReference type="PATRIC" id="fig|1254432.3.peg.2058"/>
<sequence>MKPPTTSASAPYRMRTGDDPSTSGERARTDVDLAAVLGLAWLACLLTTLSAISRGEAFGGATTVAALIVILVPYLLQGWLRSLSASGARRRRERARARGGGRRDAGARRLIAPRAPRRSLEHAGQRPRRAVSPSP</sequence>
<gene>
    <name evidence="3" type="ORF">SCE1572_09195</name>
</gene>
<dbReference type="Proteomes" id="UP000014803">
    <property type="component" value="Chromosome"/>
</dbReference>
<feature type="region of interest" description="Disordered" evidence="1">
    <location>
        <begin position="1"/>
        <end position="26"/>
    </location>
</feature>